<dbReference type="PANTHER" id="PTHR45621">
    <property type="entry name" value="OS01G0588500 PROTEIN-RELATED"/>
    <property type="match status" value="1"/>
</dbReference>
<evidence type="ECO:0000256" key="9">
    <source>
        <dbReference type="ARBA" id="ARBA00048679"/>
    </source>
</evidence>
<dbReference type="InterPro" id="IPR001245">
    <property type="entry name" value="Ser-Thr/Tyr_kinase_cat_dom"/>
</dbReference>
<dbReference type="EMBL" id="OIVN01002779">
    <property type="protein sequence ID" value="SPD06399.1"/>
    <property type="molecule type" value="Genomic_DNA"/>
</dbReference>
<dbReference type="SUPFAM" id="SSF56112">
    <property type="entry name" value="Protein kinase-like (PK-like)"/>
    <property type="match status" value="1"/>
</dbReference>
<evidence type="ECO:0000256" key="4">
    <source>
        <dbReference type="ARBA" id="ARBA00022679"/>
    </source>
</evidence>
<gene>
    <name evidence="13" type="ORF">FSB_LOCUS34281</name>
</gene>
<proteinExistence type="predicted"/>
<evidence type="ECO:0000256" key="1">
    <source>
        <dbReference type="ARBA" id="ARBA00004236"/>
    </source>
</evidence>
<dbReference type="InterPro" id="IPR011009">
    <property type="entry name" value="Kinase-like_dom_sf"/>
</dbReference>
<evidence type="ECO:0000256" key="7">
    <source>
        <dbReference type="ARBA" id="ARBA00022840"/>
    </source>
</evidence>
<comment type="catalytic activity">
    <reaction evidence="9">
        <text>L-seryl-[protein] + ATP = O-phospho-L-seryl-[protein] + ADP + H(+)</text>
        <dbReference type="Rhea" id="RHEA:17989"/>
        <dbReference type="Rhea" id="RHEA-COMP:9863"/>
        <dbReference type="Rhea" id="RHEA-COMP:11604"/>
        <dbReference type="ChEBI" id="CHEBI:15378"/>
        <dbReference type="ChEBI" id="CHEBI:29999"/>
        <dbReference type="ChEBI" id="CHEBI:30616"/>
        <dbReference type="ChEBI" id="CHEBI:83421"/>
        <dbReference type="ChEBI" id="CHEBI:456216"/>
        <dbReference type="EC" id="2.7.11.1"/>
    </reaction>
</comment>
<keyword evidence="6" id="KW-0418">Kinase</keyword>
<dbReference type="InterPro" id="IPR000719">
    <property type="entry name" value="Prot_kinase_dom"/>
</dbReference>
<keyword evidence="3" id="KW-0472">Membrane</keyword>
<evidence type="ECO:0000313" key="13">
    <source>
        <dbReference type="EMBL" id="SPD06399.1"/>
    </source>
</evidence>
<dbReference type="InterPro" id="IPR050823">
    <property type="entry name" value="Plant_Ser_Thr_Prot_Kinase"/>
</dbReference>
<comment type="subcellular location">
    <subcellularLocation>
        <location evidence="1">Cell membrane</location>
    </subcellularLocation>
</comment>
<dbReference type="GO" id="GO:0004674">
    <property type="term" value="F:protein serine/threonine kinase activity"/>
    <property type="evidence" value="ECO:0007669"/>
    <property type="project" value="UniProtKB-EC"/>
</dbReference>
<dbReference type="Gene3D" id="3.30.200.20">
    <property type="entry name" value="Phosphorylase Kinase, domain 1"/>
    <property type="match status" value="1"/>
</dbReference>
<dbReference type="InterPro" id="IPR017441">
    <property type="entry name" value="Protein_kinase_ATP_BS"/>
</dbReference>
<evidence type="ECO:0000256" key="11">
    <source>
        <dbReference type="SAM" id="MobiDB-lite"/>
    </source>
</evidence>
<accession>A0A2N9H442</accession>
<dbReference type="Pfam" id="PF07714">
    <property type="entry name" value="PK_Tyr_Ser-Thr"/>
    <property type="match status" value="1"/>
</dbReference>
<evidence type="ECO:0000256" key="5">
    <source>
        <dbReference type="ARBA" id="ARBA00022741"/>
    </source>
</evidence>
<dbReference type="FunFam" id="3.30.200.20:FF:000228">
    <property type="entry name" value="Serine/threonine-protein kinase BIK1"/>
    <property type="match status" value="1"/>
</dbReference>
<dbReference type="AlphaFoldDB" id="A0A2N9H442"/>
<feature type="domain" description="Protein kinase" evidence="12">
    <location>
        <begin position="83"/>
        <end position="366"/>
    </location>
</feature>
<feature type="compositionally biased region" description="Polar residues" evidence="11">
    <location>
        <begin position="14"/>
        <end position="43"/>
    </location>
</feature>
<feature type="region of interest" description="Disordered" evidence="11">
    <location>
        <begin position="1"/>
        <end position="66"/>
    </location>
</feature>
<evidence type="ECO:0000256" key="8">
    <source>
        <dbReference type="ARBA" id="ARBA00047899"/>
    </source>
</evidence>
<dbReference type="GO" id="GO:0005886">
    <property type="term" value="C:plasma membrane"/>
    <property type="evidence" value="ECO:0007669"/>
    <property type="project" value="UniProtKB-SubCell"/>
</dbReference>
<dbReference type="PROSITE" id="PS00107">
    <property type="entry name" value="PROTEIN_KINASE_ATP"/>
    <property type="match status" value="1"/>
</dbReference>
<keyword evidence="5 10" id="KW-0547">Nucleotide-binding</keyword>
<evidence type="ECO:0000256" key="6">
    <source>
        <dbReference type="ARBA" id="ARBA00022777"/>
    </source>
</evidence>
<keyword evidence="7 10" id="KW-0067">ATP-binding</keyword>
<sequence length="384" mass="42400">MGNCLKSPSKRDNSMSLQANSEVTKVPNRSGQSIVPSSQSVRAQSEKKESGTLPSPRSEEDILSSPNLKPFTFNELKNATRNFCPDGLLGEGGFGYVYKGWIDEQTLGAVRPGSGMEVAVKMLKPGRLQGHQEWLSEVNHLGQLLHPNLVRLIGYCMEGENRLLVYEYMPEGSLENHLFERAAQPLCWAMRIKVAVDAARGLSFLHDSKPQVIFRDFKSANILLDSEFNAKLSDFGLAREGPTGDHTHVSTRIMGTLGYAAPEYYTTGKLTARCDVYSYGIVLLELLSGRPAMDKTKVGKEQNIVHWVKPYFSDQNNLLGLMDTKLEPKYPRRSAFVAAALAGQCINEAKNRPQMSEVLAILERLLPAAKYANSPGASSSHHSI</sequence>
<organism evidence="13">
    <name type="scientific">Fagus sylvatica</name>
    <name type="common">Beechnut</name>
    <dbReference type="NCBI Taxonomy" id="28930"/>
    <lineage>
        <taxon>Eukaryota</taxon>
        <taxon>Viridiplantae</taxon>
        <taxon>Streptophyta</taxon>
        <taxon>Embryophyta</taxon>
        <taxon>Tracheophyta</taxon>
        <taxon>Spermatophyta</taxon>
        <taxon>Magnoliopsida</taxon>
        <taxon>eudicotyledons</taxon>
        <taxon>Gunneridae</taxon>
        <taxon>Pentapetalae</taxon>
        <taxon>rosids</taxon>
        <taxon>fabids</taxon>
        <taxon>Fagales</taxon>
        <taxon>Fagaceae</taxon>
        <taxon>Fagus</taxon>
    </lineage>
</organism>
<evidence type="ECO:0000256" key="10">
    <source>
        <dbReference type="PROSITE-ProRule" id="PRU10141"/>
    </source>
</evidence>
<keyword evidence="3" id="KW-1003">Cell membrane</keyword>
<protein>
    <recommendedName>
        <fullName evidence="2">non-specific serine/threonine protein kinase</fullName>
        <ecNumber evidence="2">2.7.11.1</ecNumber>
    </recommendedName>
</protein>
<evidence type="ECO:0000259" key="12">
    <source>
        <dbReference type="PROSITE" id="PS50011"/>
    </source>
</evidence>
<comment type="catalytic activity">
    <reaction evidence="8">
        <text>L-threonyl-[protein] + ATP = O-phospho-L-threonyl-[protein] + ADP + H(+)</text>
        <dbReference type="Rhea" id="RHEA:46608"/>
        <dbReference type="Rhea" id="RHEA-COMP:11060"/>
        <dbReference type="Rhea" id="RHEA-COMP:11605"/>
        <dbReference type="ChEBI" id="CHEBI:15378"/>
        <dbReference type="ChEBI" id="CHEBI:30013"/>
        <dbReference type="ChEBI" id="CHEBI:30616"/>
        <dbReference type="ChEBI" id="CHEBI:61977"/>
        <dbReference type="ChEBI" id="CHEBI:456216"/>
        <dbReference type="EC" id="2.7.11.1"/>
    </reaction>
</comment>
<dbReference type="FunFam" id="1.10.510.10:FF:000095">
    <property type="entry name" value="protein STRUBBELIG-RECEPTOR FAMILY 8"/>
    <property type="match status" value="1"/>
</dbReference>
<name>A0A2N9H442_FAGSY</name>
<reference evidence="13" key="1">
    <citation type="submission" date="2018-02" db="EMBL/GenBank/DDBJ databases">
        <authorList>
            <person name="Cohen D.B."/>
            <person name="Kent A.D."/>
        </authorList>
    </citation>
    <scope>NUCLEOTIDE SEQUENCE</scope>
</reference>
<evidence type="ECO:0000256" key="3">
    <source>
        <dbReference type="ARBA" id="ARBA00022475"/>
    </source>
</evidence>
<dbReference type="CDD" id="cd14066">
    <property type="entry name" value="STKc_IRAK"/>
    <property type="match status" value="1"/>
</dbReference>
<dbReference type="EC" id="2.7.11.1" evidence="2"/>
<evidence type="ECO:0000256" key="2">
    <source>
        <dbReference type="ARBA" id="ARBA00012513"/>
    </source>
</evidence>
<keyword evidence="4" id="KW-0808">Transferase</keyword>
<feature type="binding site" evidence="10">
    <location>
        <position position="121"/>
    </location>
    <ligand>
        <name>ATP</name>
        <dbReference type="ChEBI" id="CHEBI:30616"/>
    </ligand>
</feature>
<dbReference type="Gene3D" id="1.10.510.10">
    <property type="entry name" value="Transferase(Phosphotransferase) domain 1"/>
    <property type="match status" value="1"/>
</dbReference>
<dbReference type="PROSITE" id="PS50011">
    <property type="entry name" value="PROTEIN_KINASE_DOM"/>
    <property type="match status" value="1"/>
</dbReference>
<dbReference type="GO" id="GO:0005524">
    <property type="term" value="F:ATP binding"/>
    <property type="evidence" value="ECO:0007669"/>
    <property type="project" value="UniProtKB-UniRule"/>
</dbReference>